<evidence type="ECO:0000256" key="4">
    <source>
        <dbReference type="ARBA" id="ARBA00023004"/>
    </source>
</evidence>
<dbReference type="InterPro" id="IPR001128">
    <property type="entry name" value="Cyt_P450"/>
</dbReference>
<dbReference type="PRINTS" id="PR00465">
    <property type="entry name" value="EP450IV"/>
</dbReference>
<keyword evidence="5" id="KW-1133">Transmembrane helix</keyword>
<feature type="transmembrane region" description="Helical" evidence="5">
    <location>
        <begin position="319"/>
        <end position="341"/>
    </location>
</feature>
<evidence type="ECO:0000256" key="3">
    <source>
        <dbReference type="ARBA" id="ARBA00022723"/>
    </source>
</evidence>
<keyword evidence="4" id="KW-0408">Iron</keyword>
<dbReference type="SUPFAM" id="SSF48264">
    <property type="entry name" value="Cytochrome P450"/>
    <property type="match status" value="1"/>
</dbReference>
<evidence type="ECO:0000256" key="5">
    <source>
        <dbReference type="SAM" id="Phobius"/>
    </source>
</evidence>
<gene>
    <name evidence="6" type="ORF">SLS60_007785</name>
</gene>
<dbReference type="EMBL" id="JAKJXO020000011">
    <property type="protein sequence ID" value="KAL1598645.1"/>
    <property type="molecule type" value="Genomic_DNA"/>
</dbReference>
<feature type="transmembrane region" description="Helical" evidence="5">
    <location>
        <begin position="71"/>
        <end position="90"/>
    </location>
</feature>
<evidence type="ECO:0000256" key="1">
    <source>
        <dbReference type="ARBA" id="ARBA00001971"/>
    </source>
</evidence>
<feature type="transmembrane region" description="Helical" evidence="5">
    <location>
        <begin position="12"/>
        <end position="31"/>
    </location>
</feature>
<keyword evidence="5" id="KW-0472">Membrane</keyword>
<dbReference type="PANTHER" id="PTHR47582">
    <property type="entry name" value="P450, PUTATIVE (EUROFUNG)-RELATED"/>
    <property type="match status" value="1"/>
</dbReference>
<dbReference type="Gene3D" id="1.10.630.10">
    <property type="entry name" value="Cytochrome P450"/>
    <property type="match status" value="1"/>
</dbReference>
<dbReference type="CDD" id="cd11040">
    <property type="entry name" value="CYP7_CYP8-like"/>
    <property type="match status" value="1"/>
</dbReference>
<protein>
    <recommendedName>
        <fullName evidence="8">Cytochrome P450</fullName>
    </recommendedName>
</protein>
<comment type="similarity">
    <text evidence="2">Belongs to the cytochrome P450 family.</text>
</comment>
<keyword evidence="3" id="KW-0479">Metal-binding</keyword>
<proteinExistence type="inferred from homology"/>
<sequence>MPQSILSRLFAANIPWTIHIVALVTSIWFLSPASRPGFSLFYGITTLLLDTESLLAALQNTGEPPLIPHPYLPFLGHVLGMFWHGASYFARVNASTQYPMFTLLTLTGRTIVVIDPALAGTIQKASKNTSFYGMILEVTKRLVDLDEPTMQIIRWNISGEHGPHEGLMHEAGSMVAGELSPGPSLNEMSTVQLQQFSTLLNDFVPGSTGVEISLMEFVKRIFTVGNAFTIYGPQNPFALNPSLVQDFWTWEQGMIAVMADIFPSLTARKPYLARKAINAALEKFVAKEHYRTASPMIQKRVQINLKHGLTTKMAGHAELILLFGVIGNVVPTTFWVLANIFSRPELLARIREETSQAVLCMRSAPGGPREKVINVAQLKAKCSLLVSTYRETIRSIANLSSVRLVMHTHTVSAPGHRPYLLRKGDMVQIASGVIHALGSVWGSDANQFNPERFVSSTTTNEQFSSASFATELTATALPKGVSSAAYRGFGGGSVICPGRHFAQNEILGFVALCVHMLDIVALETGDSFTLPAKDDGRIPLSVMKPVKEPQVLIKRRKGEESAAWSLEL</sequence>
<accession>A0ABR3R2I8</accession>
<dbReference type="InterPro" id="IPR036396">
    <property type="entry name" value="Cyt_P450_sf"/>
</dbReference>
<dbReference type="Proteomes" id="UP001521785">
    <property type="component" value="Unassembled WGS sequence"/>
</dbReference>
<evidence type="ECO:0000313" key="6">
    <source>
        <dbReference type="EMBL" id="KAL1598645.1"/>
    </source>
</evidence>
<keyword evidence="7" id="KW-1185">Reference proteome</keyword>
<dbReference type="PANTHER" id="PTHR47582:SF1">
    <property type="entry name" value="P450, PUTATIVE (EUROFUNG)-RELATED"/>
    <property type="match status" value="1"/>
</dbReference>
<comment type="caution">
    <text evidence="6">The sequence shown here is derived from an EMBL/GenBank/DDBJ whole genome shotgun (WGS) entry which is preliminary data.</text>
</comment>
<keyword evidence="5" id="KW-0812">Transmembrane</keyword>
<comment type="cofactor">
    <cofactor evidence="1">
        <name>heme</name>
        <dbReference type="ChEBI" id="CHEBI:30413"/>
    </cofactor>
</comment>
<dbReference type="InterPro" id="IPR002403">
    <property type="entry name" value="Cyt_P450_E_grp-IV"/>
</dbReference>
<dbReference type="Pfam" id="PF00067">
    <property type="entry name" value="p450"/>
    <property type="match status" value="1"/>
</dbReference>
<dbReference type="InterPro" id="IPR053007">
    <property type="entry name" value="CYP450_monoxygenase_sec-met"/>
</dbReference>
<organism evidence="6 7">
    <name type="scientific">Paraconiothyrium brasiliense</name>
    <dbReference type="NCBI Taxonomy" id="300254"/>
    <lineage>
        <taxon>Eukaryota</taxon>
        <taxon>Fungi</taxon>
        <taxon>Dikarya</taxon>
        <taxon>Ascomycota</taxon>
        <taxon>Pezizomycotina</taxon>
        <taxon>Dothideomycetes</taxon>
        <taxon>Pleosporomycetidae</taxon>
        <taxon>Pleosporales</taxon>
        <taxon>Massarineae</taxon>
        <taxon>Didymosphaeriaceae</taxon>
        <taxon>Paraconiothyrium</taxon>
    </lineage>
</organism>
<evidence type="ECO:0000313" key="7">
    <source>
        <dbReference type="Proteomes" id="UP001521785"/>
    </source>
</evidence>
<reference evidence="6 7" key="1">
    <citation type="submission" date="2024-02" db="EMBL/GenBank/DDBJ databases">
        <title>De novo assembly and annotation of 12 fungi associated with fruit tree decline syndrome in Ontario, Canada.</title>
        <authorList>
            <person name="Sulman M."/>
            <person name="Ellouze W."/>
            <person name="Ilyukhin E."/>
        </authorList>
    </citation>
    <scope>NUCLEOTIDE SEQUENCE [LARGE SCALE GENOMIC DNA]</scope>
    <source>
        <strain evidence="6 7">M42-189</strain>
    </source>
</reference>
<name>A0ABR3R2I8_9PLEO</name>
<evidence type="ECO:0000256" key="2">
    <source>
        <dbReference type="ARBA" id="ARBA00010617"/>
    </source>
</evidence>
<evidence type="ECO:0008006" key="8">
    <source>
        <dbReference type="Google" id="ProtNLM"/>
    </source>
</evidence>